<evidence type="ECO:0000256" key="10">
    <source>
        <dbReference type="PIRSR" id="PIRSR004682-4"/>
    </source>
</evidence>
<dbReference type="Gene3D" id="3.40.50.1000">
    <property type="entry name" value="HAD superfamily/HAD-like"/>
    <property type="match status" value="1"/>
</dbReference>
<reference evidence="11 12" key="1">
    <citation type="submission" date="2019-07" db="EMBL/GenBank/DDBJ databases">
        <title>Genome sequencing for Ferrovibrio sp. K5.</title>
        <authorList>
            <person name="Park S.-J."/>
        </authorList>
    </citation>
    <scope>NUCLEOTIDE SEQUENCE [LARGE SCALE GENOMIC DNA]</scope>
    <source>
        <strain evidence="11 12">K5</strain>
    </source>
</reference>
<dbReference type="InterPro" id="IPR023214">
    <property type="entry name" value="HAD_sf"/>
</dbReference>
<comment type="cofactor">
    <cofactor evidence="10">
        <name>Zn(2+)</name>
        <dbReference type="ChEBI" id="CHEBI:29105"/>
    </cofactor>
</comment>
<dbReference type="GO" id="GO:0005737">
    <property type="term" value="C:cytoplasm"/>
    <property type="evidence" value="ECO:0007669"/>
    <property type="project" value="UniProtKB-SubCell"/>
</dbReference>
<feature type="binding site" evidence="10">
    <location>
        <position position="143"/>
    </location>
    <ligand>
        <name>Mg(2+)</name>
        <dbReference type="ChEBI" id="CHEBI:18420"/>
    </ligand>
</feature>
<dbReference type="CDD" id="cd07503">
    <property type="entry name" value="HAD_HisB-N"/>
    <property type="match status" value="1"/>
</dbReference>
<feature type="binding site" evidence="10">
    <location>
        <position position="101"/>
    </location>
    <ligand>
        <name>Zn(2+)</name>
        <dbReference type="ChEBI" id="CHEBI:29105"/>
    </ligand>
</feature>
<organism evidence="11 12">
    <name type="scientific">Ferrovibrio terrae</name>
    <dbReference type="NCBI Taxonomy" id="2594003"/>
    <lineage>
        <taxon>Bacteria</taxon>
        <taxon>Pseudomonadati</taxon>
        <taxon>Pseudomonadota</taxon>
        <taxon>Alphaproteobacteria</taxon>
        <taxon>Rhodospirillales</taxon>
        <taxon>Rhodospirillaceae</taxon>
        <taxon>Ferrovibrio</taxon>
    </lineage>
</organism>
<keyword evidence="5 7" id="KW-0119">Carbohydrate metabolism</keyword>
<evidence type="ECO:0000256" key="5">
    <source>
        <dbReference type="ARBA" id="ARBA00023277"/>
    </source>
</evidence>
<dbReference type="PIRSF" id="PIRSF004682">
    <property type="entry name" value="GmhB"/>
    <property type="match status" value="1"/>
</dbReference>
<feature type="site" description="Stabilizes the phosphoryl group" evidence="9">
    <location>
        <position position="60"/>
    </location>
</feature>
<keyword evidence="10" id="KW-0460">Magnesium</keyword>
<gene>
    <name evidence="11" type="ORF">FNB15_03230</name>
</gene>
<feature type="site" description="Contributes to substrate recognition" evidence="9">
    <location>
        <position position="117"/>
    </location>
</feature>
<dbReference type="PANTHER" id="PTHR42891:SF1">
    <property type="entry name" value="D-GLYCERO-BETA-D-MANNO-HEPTOSE-1,7-BISPHOSPHATE 7-PHOSPHATASE"/>
    <property type="match status" value="1"/>
</dbReference>
<feature type="binding site" evidence="10">
    <location>
        <position position="116"/>
    </location>
    <ligand>
        <name>Zn(2+)</name>
        <dbReference type="ChEBI" id="CHEBI:29105"/>
    </ligand>
</feature>
<feature type="binding site" evidence="10">
    <location>
        <position position="114"/>
    </location>
    <ligand>
        <name>Zn(2+)</name>
        <dbReference type="ChEBI" id="CHEBI:29105"/>
    </ligand>
</feature>
<feature type="binding site" evidence="10">
    <location>
        <position position="99"/>
    </location>
    <ligand>
        <name>Zn(2+)</name>
        <dbReference type="ChEBI" id="CHEBI:29105"/>
    </ligand>
</feature>
<keyword evidence="3 10" id="KW-0479">Metal-binding</keyword>
<accession>A0A516GXU4</accession>
<evidence type="ECO:0000256" key="2">
    <source>
        <dbReference type="ARBA" id="ARBA00022490"/>
    </source>
</evidence>
<evidence type="ECO:0000256" key="9">
    <source>
        <dbReference type="PIRSR" id="PIRSR004682-3"/>
    </source>
</evidence>
<feature type="active site" description="Nucleophile" evidence="8">
    <location>
        <position position="10"/>
    </location>
</feature>
<dbReference type="EMBL" id="CP041636">
    <property type="protein sequence ID" value="QDO96351.1"/>
    <property type="molecule type" value="Genomic_DNA"/>
</dbReference>
<dbReference type="InterPro" id="IPR004446">
    <property type="entry name" value="Heptose_bisP_phosphatase"/>
</dbReference>
<dbReference type="RefSeq" id="WP_144067332.1">
    <property type="nucleotide sequence ID" value="NZ_CP041636.1"/>
</dbReference>
<dbReference type="InterPro" id="IPR036412">
    <property type="entry name" value="HAD-like_sf"/>
</dbReference>
<dbReference type="InterPro" id="IPR006543">
    <property type="entry name" value="Histidinol-phos"/>
</dbReference>
<feature type="active site" description="Proton donor" evidence="8">
    <location>
        <position position="12"/>
    </location>
</feature>
<protein>
    <recommendedName>
        <fullName evidence="6 7">D,D-heptose 1,7-bisphosphate phosphatase</fullName>
        <ecNumber evidence="7">3.1.3.-</ecNumber>
    </recommendedName>
</protein>
<comment type="subcellular location">
    <subcellularLocation>
        <location evidence="1 7">Cytoplasm</location>
    </subcellularLocation>
</comment>
<evidence type="ECO:0000256" key="3">
    <source>
        <dbReference type="ARBA" id="ARBA00022723"/>
    </source>
</evidence>
<evidence type="ECO:0000256" key="1">
    <source>
        <dbReference type="ARBA" id="ARBA00004496"/>
    </source>
</evidence>
<dbReference type="PANTHER" id="PTHR42891">
    <property type="entry name" value="D-GLYCERO-BETA-D-MANNO-HEPTOSE-1,7-BISPHOSPHATE 7-PHOSPHATASE"/>
    <property type="match status" value="1"/>
</dbReference>
<dbReference type="InterPro" id="IPR006549">
    <property type="entry name" value="HAD-SF_hydro_IIIA"/>
</dbReference>
<comment type="cofactor">
    <cofactor evidence="10">
        <name>Mg(2+)</name>
        <dbReference type="ChEBI" id="CHEBI:18420"/>
    </cofactor>
</comment>
<name>A0A516GXU4_9PROT</name>
<sequence>MSSSRAVFLDRDGVINRNVYYASSGEWEAPRHPDDLAIAAGAMTSIRQLNALGFRLFIVTNQPSFAKGKCSLDDLKAVQARVEALIAESGGVLTESFVCFHHPDGVEPGYSGPCECRKPSPASLLEAARRFNIDLGRSWMVGDRETDVACGHAAGVRTIRIAPDHPVAATGISTADYQAADLAAAVADIIVANADRK</sequence>
<dbReference type="GO" id="GO:0016791">
    <property type="term" value="F:phosphatase activity"/>
    <property type="evidence" value="ECO:0007669"/>
    <property type="project" value="InterPro"/>
</dbReference>
<comment type="similarity">
    <text evidence="7">Belongs to the gmhB family.</text>
</comment>
<evidence type="ECO:0000256" key="8">
    <source>
        <dbReference type="PIRSR" id="PIRSR004682-1"/>
    </source>
</evidence>
<feature type="binding site" evidence="10">
    <location>
        <position position="12"/>
    </location>
    <ligand>
        <name>Mg(2+)</name>
        <dbReference type="ChEBI" id="CHEBI:18420"/>
    </ligand>
</feature>
<dbReference type="NCBIfam" id="TIGR01662">
    <property type="entry name" value="HAD-SF-IIIA"/>
    <property type="match status" value="1"/>
</dbReference>
<evidence type="ECO:0000313" key="12">
    <source>
        <dbReference type="Proteomes" id="UP000317496"/>
    </source>
</evidence>
<dbReference type="SUPFAM" id="SSF56784">
    <property type="entry name" value="HAD-like"/>
    <property type="match status" value="1"/>
</dbReference>
<dbReference type="NCBIfam" id="TIGR01656">
    <property type="entry name" value="Histidinol-ppas"/>
    <property type="match status" value="1"/>
</dbReference>
<dbReference type="Pfam" id="PF13242">
    <property type="entry name" value="Hydrolase_like"/>
    <property type="match status" value="1"/>
</dbReference>
<evidence type="ECO:0000313" key="11">
    <source>
        <dbReference type="EMBL" id="QDO96351.1"/>
    </source>
</evidence>
<evidence type="ECO:0000256" key="7">
    <source>
        <dbReference type="PIRNR" id="PIRNR004682"/>
    </source>
</evidence>
<keyword evidence="10" id="KW-0862">Zinc</keyword>
<dbReference type="KEGG" id="fer:FNB15_03230"/>
<evidence type="ECO:0000256" key="4">
    <source>
        <dbReference type="ARBA" id="ARBA00022801"/>
    </source>
</evidence>
<proteinExistence type="inferred from homology"/>
<dbReference type="EC" id="3.1.3.-" evidence="7"/>
<dbReference type="OrthoDB" id="9814110at2"/>
<feature type="site" description="Stabilizes the phosphoryl group" evidence="9">
    <location>
        <position position="118"/>
    </location>
</feature>
<keyword evidence="2 7" id="KW-0963">Cytoplasm</keyword>
<dbReference type="Proteomes" id="UP000317496">
    <property type="component" value="Chromosome"/>
</dbReference>
<keyword evidence="4 7" id="KW-0378">Hydrolase</keyword>
<dbReference type="GO" id="GO:0005975">
    <property type="term" value="P:carbohydrate metabolic process"/>
    <property type="evidence" value="ECO:0007669"/>
    <property type="project" value="InterPro"/>
</dbReference>
<evidence type="ECO:0000256" key="6">
    <source>
        <dbReference type="ARBA" id="ARBA00031828"/>
    </source>
</evidence>
<dbReference type="GO" id="GO:0046872">
    <property type="term" value="F:metal ion binding"/>
    <property type="evidence" value="ECO:0007669"/>
    <property type="project" value="UniProtKB-KW"/>
</dbReference>
<dbReference type="AlphaFoldDB" id="A0A516GXU4"/>
<keyword evidence="12" id="KW-1185">Reference proteome</keyword>
<feature type="binding site" evidence="10">
    <location>
        <position position="10"/>
    </location>
    <ligand>
        <name>Mg(2+)</name>
        <dbReference type="ChEBI" id="CHEBI:18420"/>
    </ligand>
</feature>